<keyword evidence="3" id="KW-0560">Oxidoreductase</keyword>
<keyword evidence="4" id="KW-0443">Lipid metabolism</keyword>
<keyword evidence="1" id="KW-0479">Metal-binding</keyword>
<dbReference type="PRINTS" id="PR00087">
    <property type="entry name" value="LIPOXYGENASE"/>
</dbReference>
<dbReference type="Gene3D" id="1.20.245.10">
    <property type="entry name" value="Lipoxygenase-1, Domain 5"/>
    <property type="match status" value="1"/>
</dbReference>
<dbReference type="GO" id="GO:0046872">
    <property type="term" value="F:metal ion binding"/>
    <property type="evidence" value="ECO:0007669"/>
    <property type="project" value="UniProtKB-KW"/>
</dbReference>
<dbReference type="EMBL" id="JAZGQO010000011">
    <property type="protein sequence ID" value="KAK6172858.1"/>
    <property type="molecule type" value="Genomic_DNA"/>
</dbReference>
<dbReference type="SMART" id="SM00308">
    <property type="entry name" value="LH2"/>
    <property type="match status" value="1"/>
</dbReference>
<evidence type="ECO:0000259" key="6">
    <source>
        <dbReference type="PROSITE" id="PS50095"/>
    </source>
</evidence>
<feature type="domain" description="PLAT" evidence="6">
    <location>
        <begin position="10"/>
        <end position="132"/>
    </location>
</feature>
<dbReference type="SUPFAM" id="SSF49723">
    <property type="entry name" value="Lipase/lipooxygenase domain (PLAT/LH2 domain)"/>
    <property type="match status" value="1"/>
</dbReference>
<accession>A0AAN8PD90</accession>
<gene>
    <name evidence="8" type="ORF">SNE40_016432</name>
</gene>
<evidence type="ECO:0000256" key="4">
    <source>
        <dbReference type="ARBA" id="ARBA00023098"/>
    </source>
</evidence>
<evidence type="ECO:0000256" key="2">
    <source>
        <dbReference type="ARBA" id="ARBA00022964"/>
    </source>
</evidence>
<dbReference type="InterPro" id="IPR020834">
    <property type="entry name" value="LipOase_CS"/>
</dbReference>
<sequence length="672" mass="76626">MGSVISYTKSDFKVHVFTGDKKNAGTDANVTIILHGEAGDFTEEIILDRFLKNDFERGKKNTFRVPHSKGEASTLGKIAKIELWRDVDGVSSDWFVDKVLVENAVTRDIFIFPLFRWIKAGLHYMINHLDTSLPQFDEHHKQRKMELEDKQETYEYEQKSPCLPMQIKKMPATEQFSFDYLWDIVKTKAELLAVSKCVQLTAGKWKNLADIKNMFRKKFFHLPKGADGWRDDFYFGRQRIASANNSLIKLCTAIPDKLAVTEEMLKPLLEGNTLESLLKEKRLFICDLEILEGLSCKPGFTVCVPIALFMVDNDNQLRPLAIQLFQKPSPDNPVFLPTDNLNTWTFAKMWYNNADASYHQSLTHLGLTHLLMEGVTVATHRNLSQSHPVFKFLAPHFLYLIAINTRGLDLLIAEGGWVDKVMNTGVKGMFELIKRGIDSWHLDVDGTLPEDLKRRGLDDPSVLPGYHFRDDAILLYHAINKYASKYVALYYDTPEKINGDWELQNWGTELALSREQGGVGLLGIPNDGTFKTNDDISKVLTCIVYTCSVSHASTNFPQYEEYAFTPNYPGMMRGEPPKSKDPVEEDRILASLPDKPTTLDIMVVTKILSGRGTKNLGDFEVQYVFDPKAMVIVDEFRLELRQISKTIKERNESRNPPYIYLDPEIVPNSISI</sequence>
<name>A0AAN8PD90_PATCE</name>
<evidence type="ECO:0000256" key="1">
    <source>
        <dbReference type="ARBA" id="ARBA00022723"/>
    </source>
</evidence>
<dbReference type="InterPro" id="IPR036392">
    <property type="entry name" value="PLAT/LH2_dom_sf"/>
</dbReference>
<dbReference type="PROSITE" id="PS00081">
    <property type="entry name" value="LIPOXYGENASE_2"/>
    <property type="match status" value="1"/>
</dbReference>
<dbReference type="InterPro" id="IPR001024">
    <property type="entry name" value="PLAT/LH2_dom"/>
</dbReference>
<dbReference type="GO" id="GO:0016702">
    <property type="term" value="F:oxidoreductase activity, acting on single donors with incorporation of molecular oxygen, incorporation of two atoms of oxygen"/>
    <property type="evidence" value="ECO:0007669"/>
    <property type="project" value="InterPro"/>
</dbReference>
<evidence type="ECO:0000259" key="7">
    <source>
        <dbReference type="PROSITE" id="PS51393"/>
    </source>
</evidence>
<dbReference type="Gene3D" id="2.40.180.10">
    <property type="entry name" value="Catalase core domain"/>
    <property type="match status" value="1"/>
</dbReference>
<comment type="caution">
    <text evidence="5">Lacks conserved residue(s) required for the propagation of feature annotation.</text>
</comment>
<dbReference type="Pfam" id="PF00305">
    <property type="entry name" value="Lipoxygenase"/>
    <property type="match status" value="1"/>
</dbReference>
<organism evidence="8 9">
    <name type="scientific">Patella caerulea</name>
    <name type="common">Rayed Mediterranean limpet</name>
    <dbReference type="NCBI Taxonomy" id="87958"/>
    <lineage>
        <taxon>Eukaryota</taxon>
        <taxon>Metazoa</taxon>
        <taxon>Spiralia</taxon>
        <taxon>Lophotrochozoa</taxon>
        <taxon>Mollusca</taxon>
        <taxon>Gastropoda</taxon>
        <taxon>Patellogastropoda</taxon>
        <taxon>Patelloidea</taxon>
        <taxon>Patellidae</taxon>
        <taxon>Patella</taxon>
    </lineage>
</organism>
<dbReference type="InterPro" id="IPR036226">
    <property type="entry name" value="LipOase_C_sf"/>
</dbReference>
<dbReference type="Gene3D" id="3.10.450.60">
    <property type="match status" value="1"/>
</dbReference>
<dbReference type="InterPro" id="IPR013819">
    <property type="entry name" value="LipOase_C"/>
</dbReference>
<dbReference type="SUPFAM" id="SSF48484">
    <property type="entry name" value="Lipoxigenase"/>
    <property type="match status" value="1"/>
</dbReference>
<dbReference type="PROSITE" id="PS51393">
    <property type="entry name" value="LIPOXYGENASE_3"/>
    <property type="match status" value="1"/>
</dbReference>
<dbReference type="GO" id="GO:0034440">
    <property type="term" value="P:lipid oxidation"/>
    <property type="evidence" value="ECO:0007669"/>
    <property type="project" value="InterPro"/>
</dbReference>
<protein>
    <submittedName>
        <fullName evidence="8">Uncharacterized protein</fullName>
    </submittedName>
</protein>
<keyword evidence="2" id="KW-0223">Dioxygenase</keyword>
<dbReference type="PANTHER" id="PTHR11771">
    <property type="entry name" value="LIPOXYGENASE"/>
    <property type="match status" value="1"/>
</dbReference>
<evidence type="ECO:0000313" key="8">
    <source>
        <dbReference type="EMBL" id="KAK6172858.1"/>
    </source>
</evidence>
<dbReference type="PROSITE" id="PS50095">
    <property type="entry name" value="PLAT"/>
    <property type="match status" value="1"/>
</dbReference>
<dbReference type="AlphaFoldDB" id="A0AAN8PD90"/>
<evidence type="ECO:0000256" key="5">
    <source>
        <dbReference type="PROSITE-ProRule" id="PRU00152"/>
    </source>
</evidence>
<comment type="caution">
    <text evidence="8">The sequence shown here is derived from an EMBL/GenBank/DDBJ whole genome shotgun (WGS) entry which is preliminary data.</text>
</comment>
<dbReference type="Pfam" id="PF01477">
    <property type="entry name" value="PLAT"/>
    <property type="match status" value="1"/>
</dbReference>
<keyword evidence="9" id="KW-1185">Reference proteome</keyword>
<reference evidence="8 9" key="1">
    <citation type="submission" date="2024-01" db="EMBL/GenBank/DDBJ databases">
        <title>The genome of the rayed Mediterranean limpet Patella caerulea (Linnaeus, 1758).</title>
        <authorList>
            <person name="Anh-Thu Weber A."/>
            <person name="Halstead-Nussloch G."/>
        </authorList>
    </citation>
    <scope>NUCLEOTIDE SEQUENCE [LARGE SCALE GENOMIC DNA]</scope>
    <source>
        <strain evidence="8">AATW-2023a</strain>
        <tissue evidence="8">Whole specimen</tissue>
    </source>
</reference>
<evidence type="ECO:0000256" key="3">
    <source>
        <dbReference type="ARBA" id="ARBA00023002"/>
    </source>
</evidence>
<dbReference type="InterPro" id="IPR000907">
    <property type="entry name" value="LipOase"/>
</dbReference>
<proteinExistence type="predicted"/>
<dbReference type="Proteomes" id="UP001347796">
    <property type="component" value="Unassembled WGS sequence"/>
</dbReference>
<feature type="domain" description="Lipoxygenase" evidence="7">
    <location>
        <begin position="126"/>
        <end position="672"/>
    </location>
</feature>
<evidence type="ECO:0000313" key="9">
    <source>
        <dbReference type="Proteomes" id="UP001347796"/>
    </source>
</evidence>